<dbReference type="PANTHER" id="PTHR34144:SF5">
    <property type="entry name" value="ALPHA-1,3-MANNOSYLTRANSFERASE CMT1"/>
    <property type="match status" value="1"/>
</dbReference>
<gene>
    <name evidence="1" type="ORF">G6011_07971</name>
</gene>
<reference evidence="1" key="1">
    <citation type="submission" date="2021-07" db="EMBL/GenBank/DDBJ databases">
        <title>Genome Resource of American Ginseng Black Spot Pathogen Alternaria panax.</title>
        <authorList>
            <person name="Qiu C."/>
            <person name="Wang W."/>
            <person name="Liu Z."/>
        </authorList>
    </citation>
    <scope>NUCLEOTIDE SEQUENCE</scope>
    <source>
        <strain evidence="1">BNCC115425</strain>
    </source>
</reference>
<protein>
    <submittedName>
        <fullName evidence="1">Uncharacterized protein</fullName>
    </submittedName>
</protein>
<sequence length="107" mass="12375">MAKGVDCIEVLAKLRNLALKDIIAHPEHYDEDTTVVFSHDVTLCMENLLELIRQRKFRGVDQTCAMNWTYGSDNLTFYDIWIARAMTGDLFFNIPEDGSWNSAWNPF</sequence>
<evidence type="ECO:0000313" key="2">
    <source>
        <dbReference type="Proteomes" id="UP001199106"/>
    </source>
</evidence>
<evidence type="ECO:0000313" key="1">
    <source>
        <dbReference type="EMBL" id="KAG9185427.1"/>
    </source>
</evidence>
<dbReference type="PANTHER" id="PTHR34144">
    <property type="entry name" value="CHROMOSOME 8, WHOLE GENOME SHOTGUN SEQUENCE"/>
    <property type="match status" value="1"/>
</dbReference>
<proteinExistence type="predicted"/>
<dbReference type="Pfam" id="PF11735">
    <property type="entry name" value="CAP59_mtransfer"/>
    <property type="match status" value="1"/>
</dbReference>
<dbReference type="EMBL" id="JAANER010000011">
    <property type="protein sequence ID" value="KAG9185427.1"/>
    <property type="molecule type" value="Genomic_DNA"/>
</dbReference>
<keyword evidence="2" id="KW-1185">Reference proteome</keyword>
<dbReference type="InterPro" id="IPR021047">
    <property type="entry name" value="Mannosyltransferase_CMT1"/>
</dbReference>
<accession>A0AAD4I4W4</accession>
<dbReference type="AlphaFoldDB" id="A0AAD4I4W4"/>
<comment type="caution">
    <text evidence="1">The sequence shown here is derived from an EMBL/GenBank/DDBJ whole genome shotgun (WGS) entry which is preliminary data.</text>
</comment>
<name>A0AAD4I4W4_9PLEO</name>
<dbReference type="Proteomes" id="UP001199106">
    <property type="component" value="Unassembled WGS sequence"/>
</dbReference>
<organism evidence="1 2">
    <name type="scientific">Alternaria panax</name>
    <dbReference type="NCBI Taxonomy" id="48097"/>
    <lineage>
        <taxon>Eukaryota</taxon>
        <taxon>Fungi</taxon>
        <taxon>Dikarya</taxon>
        <taxon>Ascomycota</taxon>
        <taxon>Pezizomycotina</taxon>
        <taxon>Dothideomycetes</taxon>
        <taxon>Pleosporomycetidae</taxon>
        <taxon>Pleosporales</taxon>
        <taxon>Pleosporineae</taxon>
        <taxon>Pleosporaceae</taxon>
        <taxon>Alternaria</taxon>
        <taxon>Alternaria sect. Panax</taxon>
    </lineage>
</organism>